<evidence type="ECO:0000256" key="1">
    <source>
        <dbReference type="SAM" id="SignalP"/>
    </source>
</evidence>
<evidence type="ECO:0000313" key="2">
    <source>
        <dbReference type="EMBL" id="RKP27776.1"/>
    </source>
</evidence>
<organism evidence="2 3">
    <name type="scientific">Syncephalis pseudoplumigaleata</name>
    <dbReference type="NCBI Taxonomy" id="1712513"/>
    <lineage>
        <taxon>Eukaryota</taxon>
        <taxon>Fungi</taxon>
        <taxon>Fungi incertae sedis</taxon>
        <taxon>Zoopagomycota</taxon>
        <taxon>Zoopagomycotina</taxon>
        <taxon>Zoopagomycetes</taxon>
        <taxon>Zoopagales</taxon>
        <taxon>Piptocephalidaceae</taxon>
        <taxon>Syncephalis</taxon>
    </lineage>
</organism>
<dbReference type="Proteomes" id="UP000278143">
    <property type="component" value="Unassembled WGS sequence"/>
</dbReference>
<proteinExistence type="predicted"/>
<dbReference type="OrthoDB" id="5573791at2759"/>
<dbReference type="SUPFAM" id="SSF50370">
    <property type="entry name" value="Ricin B-like lectins"/>
    <property type="match status" value="1"/>
</dbReference>
<dbReference type="CDD" id="cd00161">
    <property type="entry name" value="beta-trefoil_Ricin-like"/>
    <property type="match status" value="1"/>
</dbReference>
<accession>A0A4P9Z5E2</accession>
<gene>
    <name evidence="2" type="ORF">SYNPS1DRAFT_26583</name>
</gene>
<dbReference type="EMBL" id="KZ989153">
    <property type="protein sequence ID" value="RKP27776.1"/>
    <property type="molecule type" value="Genomic_DNA"/>
</dbReference>
<dbReference type="AlphaFoldDB" id="A0A4P9Z5E2"/>
<sequence length="642" mass="70395">MQASLLLVALFYVAGNVHIESANATPQAIPAAAAATSSALTSPDRLYNPSEDANLTTYKLRQWTQNPKDKAWCMSIATSANSSSSNSNSGSQVGLHEEECSLMASHQNMQFWPLVAQSEYYKFRFRDTDQCLSAVANSNSQVMPMGGQQQQQPAAATSQNIATPAHAMLKRRRLQVDLSSFHDVLAHGGHPALEATHASAHLKRRNVINSDMVAAAGVPQGANAGGPNTNVNIEGVATGAPPVQQAPAGGAATLMLSNCIDSNAQVFQARIVEKPGGLKNKYYQIMSHTSMLCITGGNGRKGAGITLAPCRANDDAQLWLLEDIQQSIKDTDTTHTIIEYASTFQLANFEERLGLRRGHAINELTPEEVDKLDETMPGASDVIGMAFDLAEAIRAYVEDTAQYQRSGAPLVPKLVGIFLKPDDYPTAWDNVWGITKTVLSFVPLPGIADIVKFGPVSAIDQITQEVNDRRKNKPPLPSELNAWTEFALRQCDFTADSLYKSFLELFRQARIGQLRTLLDEFRAGKYNLSADDFYRRYQASFLKQLVATKGDGGFWVSVCENTNCQGRLSVDKLNSHSRMYNSFYTSNMPEAAVDYLVSLGEHDNFYAGRDGWVAERFYYTCQNGHCPVRLRMAPGSNKLERV</sequence>
<name>A0A4P9Z5E2_9FUNG</name>
<protein>
    <submittedName>
        <fullName evidence="2">Uncharacterized protein</fullName>
    </submittedName>
</protein>
<dbReference type="Gene3D" id="2.80.10.50">
    <property type="match status" value="1"/>
</dbReference>
<dbReference type="PROSITE" id="PS50231">
    <property type="entry name" value="RICIN_B_LECTIN"/>
    <property type="match status" value="1"/>
</dbReference>
<dbReference type="InterPro" id="IPR035992">
    <property type="entry name" value="Ricin_B-like_lectins"/>
</dbReference>
<evidence type="ECO:0000313" key="3">
    <source>
        <dbReference type="Proteomes" id="UP000278143"/>
    </source>
</evidence>
<keyword evidence="3" id="KW-1185">Reference proteome</keyword>
<feature type="chain" id="PRO_5020518526" evidence="1">
    <location>
        <begin position="25"/>
        <end position="642"/>
    </location>
</feature>
<feature type="signal peptide" evidence="1">
    <location>
        <begin position="1"/>
        <end position="24"/>
    </location>
</feature>
<reference evidence="3" key="1">
    <citation type="journal article" date="2018" name="Nat. Microbiol.">
        <title>Leveraging single-cell genomics to expand the fungal tree of life.</title>
        <authorList>
            <person name="Ahrendt S.R."/>
            <person name="Quandt C.A."/>
            <person name="Ciobanu D."/>
            <person name="Clum A."/>
            <person name="Salamov A."/>
            <person name="Andreopoulos B."/>
            <person name="Cheng J.F."/>
            <person name="Woyke T."/>
            <person name="Pelin A."/>
            <person name="Henrissat B."/>
            <person name="Reynolds N.K."/>
            <person name="Benny G.L."/>
            <person name="Smith M.E."/>
            <person name="James T.Y."/>
            <person name="Grigoriev I.V."/>
        </authorList>
    </citation>
    <scope>NUCLEOTIDE SEQUENCE [LARGE SCALE GENOMIC DNA]</scope>
    <source>
        <strain evidence="3">Benny S71-1</strain>
    </source>
</reference>
<keyword evidence="1" id="KW-0732">Signal</keyword>